<dbReference type="OrthoDB" id="340146at2157"/>
<gene>
    <name evidence="1" type="ORF">SAMN05192561_101948</name>
</gene>
<dbReference type="AlphaFoldDB" id="A0A1H6I7S7"/>
<sequence length="155" mass="16377">MVPTRRQFLLAGTGGLTALAGCSALSDPEQPLLLAVNNYSDSHHQGYVRIEADGTEIVHQYVEVAAATDPDAGVTVETKIALGEMPTNTSLDVTASFGDGLKATGQHTLDCSGEYTGDAIYVQIENETPVNVRLNLACYDEFPSSEAVQSGLDQS</sequence>
<evidence type="ECO:0000313" key="1">
    <source>
        <dbReference type="EMBL" id="SEH42781.1"/>
    </source>
</evidence>
<dbReference type="Proteomes" id="UP000199215">
    <property type="component" value="Unassembled WGS sequence"/>
</dbReference>
<accession>A0A1H6I7S7</accession>
<organism evidence="1 2">
    <name type="scientific">Halopenitus malekzadehii</name>
    <dbReference type="NCBI Taxonomy" id="1267564"/>
    <lineage>
        <taxon>Archaea</taxon>
        <taxon>Methanobacteriati</taxon>
        <taxon>Methanobacteriota</taxon>
        <taxon>Stenosarchaea group</taxon>
        <taxon>Halobacteria</taxon>
        <taxon>Halobacteriales</taxon>
        <taxon>Haloferacaceae</taxon>
        <taxon>Halopenitus</taxon>
    </lineage>
</organism>
<dbReference type="RefSeq" id="WP_092814940.1">
    <property type="nucleotide sequence ID" value="NZ_FNWU01000001.1"/>
</dbReference>
<dbReference type="STRING" id="1267564.SAMN05192561_101948"/>
<protein>
    <submittedName>
        <fullName evidence="1">Uncharacterized protein</fullName>
    </submittedName>
</protein>
<keyword evidence="2" id="KW-1185">Reference proteome</keyword>
<reference evidence="1 2" key="1">
    <citation type="submission" date="2016-10" db="EMBL/GenBank/DDBJ databases">
        <authorList>
            <person name="de Groot N.N."/>
        </authorList>
    </citation>
    <scope>NUCLEOTIDE SEQUENCE [LARGE SCALE GENOMIC DNA]</scope>
    <source>
        <strain evidence="1 2">IBRC-M10418</strain>
    </source>
</reference>
<dbReference type="EMBL" id="FNWU01000001">
    <property type="protein sequence ID" value="SEH42781.1"/>
    <property type="molecule type" value="Genomic_DNA"/>
</dbReference>
<name>A0A1H6I7S7_9EURY</name>
<dbReference type="PROSITE" id="PS51257">
    <property type="entry name" value="PROKAR_LIPOPROTEIN"/>
    <property type="match status" value="1"/>
</dbReference>
<evidence type="ECO:0000313" key="2">
    <source>
        <dbReference type="Proteomes" id="UP000199215"/>
    </source>
</evidence>
<proteinExistence type="predicted"/>